<dbReference type="GO" id="GO:0008270">
    <property type="term" value="F:zinc ion binding"/>
    <property type="evidence" value="ECO:0007669"/>
    <property type="project" value="UniProtKB-KW"/>
</dbReference>
<evidence type="ECO:0000256" key="1">
    <source>
        <dbReference type="ARBA" id="ARBA00022771"/>
    </source>
</evidence>
<keyword evidence="1 3" id="KW-0863">Zinc-finger</keyword>
<dbReference type="PANTHER" id="PTHR46519">
    <property type="entry name" value="RING/U-BOX SUPERFAMILY PROTEIN"/>
    <property type="match status" value="1"/>
</dbReference>
<dbReference type="OrthoDB" id="6078042at2759"/>
<evidence type="ECO:0000313" key="7">
    <source>
        <dbReference type="RefSeq" id="XP_013383177.1"/>
    </source>
</evidence>
<dbReference type="AlphaFoldDB" id="A0A1S3HAW7"/>
<dbReference type="SUPFAM" id="SSF57850">
    <property type="entry name" value="RING/U-box"/>
    <property type="match status" value="1"/>
</dbReference>
<evidence type="ECO:0000259" key="5">
    <source>
        <dbReference type="PROSITE" id="PS50089"/>
    </source>
</evidence>
<evidence type="ECO:0000313" key="6">
    <source>
        <dbReference type="Proteomes" id="UP000085678"/>
    </source>
</evidence>
<evidence type="ECO:0000256" key="3">
    <source>
        <dbReference type="PROSITE-ProRule" id="PRU00175"/>
    </source>
</evidence>
<sequence>MPLAARGMSDTESSSSSEHLTPEMASMDRLLQKQRSEIMYELRRIQHGERPVSGTDSREQLESFFAKRMSVASNEKENAPANVDSVEQHRPESIVVEVSGLFEQRRVSSILQSARFRQNLENIIRGSLGGIRRNEPRRQSPADTTETQISELRRAPSQTSIVSSSSSSSHPSDYGAAAPRQTAPNPVPPVNRARIPQPPPAPNSLTQQNSPLEAQVQRQEVQPPSDNHTSAQQQQGVPVDERWIQDARIQQQVNTWGFEEDVRQEALVQEISELLHRQLVTSALEGDSRPLLEMHIQNRLANTNSDGRAVQQFIQALPPAPVPRNDFSHLGIPPPQGLFDNMDNISVVSATTVPYQQTNTYLSREMQIMKAQMEEMKNMLKVSFELQMDIQRAIRQEVSAALVKALGSTTEAPPTVRSPPVDDSRCLICLDANADSVLYQCGHLCMCHPCGLQLKARGSNCPVCRAPIKDIIRAYKCNKN</sequence>
<feature type="region of interest" description="Disordered" evidence="4">
    <location>
        <begin position="1"/>
        <end position="28"/>
    </location>
</feature>
<feature type="compositionally biased region" description="Polar residues" evidence="4">
    <location>
        <begin position="141"/>
        <end position="150"/>
    </location>
</feature>
<protein>
    <submittedName>
        <fullName evidence="7">Uncharacterized protein LOC106153697</fullName>
    </submittedName>
</protein>
<gene>
    <name evidence="7" type="primary">LOC106153697</name>
</gene>
<proteinExistence type="predicted"/>
<dbReference type="InterPro" id="IPR001841">
    <property type="entry name" value="Znf_RING"/>
</dbReference>
<dbReference type="InParanoid" id="A0A1S3HAW7"/>
<feature type="compositionally biased region" description="Low complexity" evidence="4">
    <location>
        <begin position="157"/>
        <end position="172"/>
    </location>
</feature>
<dbReference type="OMA" id="GPWQQGQ"/>
<keyword evidence="1 3" id="KW-0479">Metal-binding</keyword>
<feature type="domain" description="RING-type" evidence="5">
    <location>
        <begin position="426"/>
        <end position="465"/>
    </location>
</feature>
<dbReference type="InterPro" id="IPR013083">
    <property type="entry name" value="Znf_RING/FYVE/PHD"/>
</dbReference>
<evidence type="ECO:0000256" key="2">
    <source>
        <dbReference type="ARBA" id="ARBA00022833"/>
    </source>
</evidence>
<dbReference type="GeneID" id="106153697"/>
<accession>A0A1S3HAW7</accession>
<keyword evidence="2" id="KW-0862">Zinc</keyword>
<dbReference type="STRING" id="7574.A0A1S3HAW7"/>
<keyword evidence="6" id="KW-1185">Reference proteome</keyword>
<feature type="compositionally biased region" description="Polar residues" evidence="4">
    <location>
        <begin position="203"/>
        <end position="236"/>
    </location>
</feature>
<dbReference type="KEGG" id="lak:106153697"/>
<dbReference type="SMART" id="SM00184">
    <property type="entry name" value="RING"/>
    <property type="match status" value="1"/>
</dbReference>
<reference evidence="7" key="1">
    <citation type="submission" date="2025-08" db="UniProtKB">
        <authorList>
            <consortium name="RefSeq"/>
        </authorList>
    </citation>
    <scope>IDENTIFICATION</scope>
    <source>
        <tissue evidence="7">Gonads</tissue>
    </source>
</reference>
<organism evidence="6 7">
    <name type="scientific">Lingula anatina</name>
    <name type="common">Brachiopod</name>
    <name type="synonym">Lingula unguis</name>
    <dbReference type="NCBI Taxonomy" id="7574"/>
    <lineage>
        <taxon>Eukaryota</taxon>
        <taxon>Metazoa</taxon>
        <taxon>Spiralia</taxon>
        <taxon>Lophotrochozoa</taxon>
        <taxon>Brachiopoda</taxon>
        <taxon>Linguliformea</taxon>
        <taxon>Lingulata</taxon>
        <taxon>Lingulida</taxon>
        <taxon>Linguloidea</taxon>
        <taxon>Lingulidae</taxon>
        <taxon>Lingula</taxon>
    </lineage>
</organism>
<dbReference type="CDD" id="cd16647">
    <property type="entry name" value="mRING-HC-C3HC5_NEU1"/>
    <property type="match status" value="1"/>
</dbReference>
<dbReference type="Pfam" id="PF13920">
    <property type="entry name" value="zf-C3HC4_3"/>
    <property type="match status" value="1"/>
</dbReference>
<dbReference type="PANTHER" id="PTHR46519:SF2">
    <property type="entry name" value="RING_U-BOX SUPERFAMILY PROTEIN"/>
    <property type="match status" value="1"/>
</dbReference>
<dbReference type="Gene3D" id="3.30.40.10">
    <property type="entry name" value="Zinc/RING finger domain, C3HC4 (zinc finger)"/>
    <property type="match status" value="1"/>
</dbReference>
<dbReference type="RefSeq" id="XP_013383177.1">
    <property type="nucleotide sequence ID" value="XM_013527723.1"/>
</dbReference>
<evidence type="ECO:0000256" key="4">
    <source>
        <dbReference type="SAM" id="MobiDB-lite"/>
    </source>
</evidence>
<name>A0A1S3HAW7_LINAN</name>
<feature type="region of interest" description="Disordered" evidence="4">
    <location>
        <begin position="131"/>
        <end position="238"/>
    </location>
</feature>
<dbReference type="Proteomes" id="UP000085678">
    <property type="component" value="Unplaced"/>
</dbReference>
<dbReference type="PROSITE" id="PS50089">
    <property type="entry name" value="ZF_RING_2"/>
    <property type="match status" value="1"/>
</dbReference>